<evidence type="ECO:0000313" key="6">
    <source>
        <dbReference type="Proteomes" id="UP000027456"/>
    </source>
</evidence>
<dbReference type="Proteomes" id="UP000027456">
    <property type="component" value="Unassembled WGS sequence"/>
</dbReference>
<dbReference type="SUPFAM" id="SSF56672">
    <property type="entry name" value="DNA/RNA polymerases"/>
    <property type="match status" value="1"/>
</dbReference>
<keyword evidence="5" id="KW-0808">Transferase</keyword>
<dbReference type="GO" id="GO:0003964">
    <property type="term" value="F:RNA-directed DNA polymerase activity"/>
    <property type="evidence" value="ECO:0007669"/>
    <property type="project" value="UniProtKB-KW"/>
</dbReference>
<keyword evidence="5" id="KW-0548">Nucleotidyltransferase</keyword>
<feature type="compositionally biased region" description="Pro residues" evidence="2">
    <location>
        <begin position="944"/>
        <end position="960"/>
    </location>
</feature>
<feature type="compositionally biased region" description="Polar residues" evidence="2">
    <location>
        <begin position="22"/>
        <end position="43"/>
    </location>
</feature>
<evidence type="ECO:0000259" key="4">
    <source>
        <dbReference type="PROSITE" id="PS50879"/>
    </source>
</evidence>
<dbReference type="GO" id="GO:0006397">
    <property type="term" value="P:mRNA processing"/>
    <property type="evidence" value="ECO:0007669"/>
    <property type="project" value="UniProtKB-KW"/>
</dbReference>
<dbReference type="SUPFAM" id="SSF57756">
    <property type="entry name" value="Retrovirus zinc finger-like domains"/>
    <property type="match status" value="1"/>
</dbReference>
<feature type="domain" description="RNase H type-1" evidence="4">
    <location>
        <begin position="1492"/>
        <end position="1634"/>
    </location>
</feature>
<dbReference type="PANTHER" id="PTHR33481">
    <property type="entry name" value="REVERSE TRANSCRIPTASE"/>
    <property type="match status" value="1"/>
</dbReference>
<accession>A0A074S6Z6</accession>
<dbReference type="Gene3D" id="3.30.420.10">
    <property type="entry name" value="Ribonuclease H-like superfamily/Ribonuclease H"/>
    <property type="match status" value="1"/>
</dbReference>
<dbReference type="InterPro" id="IPR002156">
    <property type="entry name" value="RNaseH_domain"/>
</dbReference>
<dbReference type="SUPFAM" id="SSF53098">
    <property type="entry name" value="Ribonuclease H-like"/>
    <property type="match status" value="1"/>
</dbReference>
<dbReference type="Pfam" id="PF14529">
    <property type="entry name" value="Exo_endo_phos_2"/>
    <property type="match status" value="1"/>
</dbReference>
<name>A0A074S6Z6_9AGAM</name>
<protein>
    <submittedName>
        <fullName evidence="5">Putative reverse transcriptase from transposon X-element protein</fullName>
    </submittedName>
</protein>
<dbReference type="Pfam" id="PF00078">
    <property type="entry name" value="RVT_1"/>
    <property type="match status" value="1"/>
</dbReference>
<feature type="region of interest" description="Disordered" evidence="2">
    <location>
        <begin position="386"/>
        <end position="443"/>
    </location>
</feature>
<dbReference type="Pfam" id="PF00075">
    <property type="entry name" value="RNase_H"/>
    <property type="match status" value="1"/>
</dbReference>
<dbReference type="SUPFAM" id="SSF56219">
    <property type="entry name" value="DNase I-like"/>
    <property type="match status" value="1"/>
</dbReference>
<dbReference type="GO" id="GO:0003676">
    <property type="term" value="F:nucleic acid binding"/>
    <property type="evidence" value="ECO:0007669"/>
    <property type="project" value="InterPro"/>
</dbReference>
<feature type="domain" description="Reverse transcriptase" evidence="3">
    <location>
        <begin position="1014"/>
        <end position="1293"/>
    </location>
</feature>
<dbReference type="CDD" id="cd01650">
    <property type="entry name" value="RT_nLTR_like"/>
    <property type="match status" value="1"/>
</dbReference>
<feature type="region of interest" description="Disordered" evidence="2">
    <location>
        <begin position="1"/>
        <end position="52"/>
    </location>
</feature>
<dbReference type="InterPro" id="IPR001878">
    <property type="entry name" value="Znf_CCHC"/>
</dbReference>
<reference evidence="5 6" key="1">
    <citation type="submission" date="2013-12" db="EMBL/GenBank/DDBJ databases">
        <authorList>
            <person name="Cubeta M."/>
            <person name="Pakala S."/>
            <person name="Fedorova N."/>
            <person name="Thomas E."/>
            <person name="Dean R."/>
            <person name="Jabaji S."/>
            <person name="Neate S."/>
            <person name="Toda T."/>
            <person name="Tavantzis S."/>
            <person name="Vilgalys R."/>
            <person name="Bharathan N."/>
            <person name="Pakala S."/>
            <person name="Losada L.S."/>
            <person name="Zafar N."/>
            <person name="Nierman W."/>
        </authorList>
    </citation>
    <scope>NUCLEOTIDE SEQUENCE [LARGE SCALE GENOMIC DNA]</scope>
    <source>
        <strain evidence="5 6">123E</strain>
    </source>
</reference>
<gene>
    <name evidence="5" type="ORF">V565_239450</name>
</gene>
<organism evidence="5 6">
    <name type="scientific">Rhizoctonia solani 123E</name>
    <dbReference type="NCBI Taxonomy" id="1423351"/>
    <lineage>
        <taxon>Eukaryota</taxon>
        <taxon>Fungi</taxon>
        <taxon>Dikarya</taxon>
        <taxon>Basidiomycota</taxon>
        <taxon>Agaricomycotina</taxon>
        <taxon>Agaricomycetes</taxon>
        <taxon>Cantharellales</taxon>
        <taxon>Ceratobasidiaceae</taxon>
        <taxon>Rhizoctonia</taxon>
    </lineage>
</organism>
<keyword evidence="5" id="KW-0695">RNA-directed DNA polymerase</keyword>
<feature type="region of interest" description="Disordered" evidence="2">
    <location>
        <begin position="1460"/>
        <end position="1481"/>
    </location>
</feature>
<keyword evidence="1" id="KW-0507">mRNA processing</keyword>
<dbReference type="OrthoDB" id="3261136at2759"/>
<evidence type="ECO:0000259" key="3">
    <source>
        <dbReference type="PROSITE" id="PS50878"/>
    </source>
</evidence>
<dbReference type="STRING" id="1423351.A0A074S6Z6"/>
<keyword evidence="6" id="KW-1185">Reference proteome</keyword>
<feature type="region of interest" description="Disordered" evidence="2">
    <location>
        <begin position="940"/>
        <end position="963"/>
    </location>
</feature>
<evidence type="ECO:0000313" key="5">
    <source>
        <dbReference type="EMBL" id="KEP45812.1"/>
    </source>
</evidence>
<dbReference type="GO" id="GO:0008270">
    <property type="term" value="F:zinc ion binding"/>
    <property type="evidence" value="ECO:0007669"/>
    <property type="project" value="InterPro"/>
</dbReference>
<dbReference type="GO" id="GO:0004523">
    <property type="term" value="F:RNA-DNA hybrid ribonuclease activity"/>
    <property type="evidence" value="ECO:0007669"/>
    <property type="project" value="InterPro"/>
</dbReference>
<evidence type="ECO:0000256" key="1">
    <source>
        <dbReference type="ARBA" id="ARBA00022664"/>
    </source>
</evidence>
<dbReference type="InterPro" id="IPR012337">
    <property type="entry name" value="RNaseH-like_sf"/>
</dbReference>
<sequence length="1802" mass="199187">MLAELGEKLDKVSQEVQKVAETWQTVPPRSSAKNATPAHNTLPPNAPSGPTRADLAREKRLNSQGCFILVEPTSPAIKESFDGLNARTLAQKAELAWDAAWNAIKDTDIAKGLSLTTKPRIAFVAALRLPRGGIRYQLGDRTQAALLSDARIALEFEKGFGGASCKGQGATILLQCAPTSYDPEDPAAIARFIEQNCLKDGDVLSMTWCKPPHKRKAEQTMAVLKLEMRSHDLADRLITEGGQLEYSPVLFRKSRQEPTRCLRCQKFGHKAAKCGNGTGDICSRCGEAHRIANCTNPNKRWCVPCQSDAHCSFDRECPTFRAECERYNKRRPENGNLLFGPARAYNPRQRPVFYPPPLLSDMFPDGNYTTLAINQSNCLRDLAPRRPAWNNREPTRKEFGHGDAWDTGNVRTTPRLFTSASGSNAIPIRPPPPAVARTDPPCVSTPPVAEPLSLISPPIDIWGGYSPSRPVPSTPRQLFTLDDPATPHHESTVYAPFHYQMSPADSERDYPLRRLRSHTTSLSLWQLNVNKSNEAQIAFAHDPDATLATVMAIQEPYLDHLGSSRAPPGWAPIYPTNHHMSDQPRSRSFMAVNPRLSSNVWEQVPCPSPDVTALKIQTPAGSILICNVYNPCDANTSLPHVSSLLRSHRGHVIVLGDFNRHHPDWDESRNAHLFTTAALDLAQPLLDIINEFSLEMALPRDLPTLQSTSSKNFTRPDNVFLSAPLAEARISCDTAPASQPPCTDHFPIATVLNTTPTEAPRVTKPNFKKTDWPVFRQTLKDGLARLPGLRRVGNQVDLDKRVEDLMEAIYTAVRASTPDLKLSAWSKRWWSTELSAHRKLARSLAARAYRARHLRDDPVHEEYRLQRNRFAQAIKDAKRRHWEDFLAELDEESMWTAAGYLSSEPTDGGRARIPNLKFIQPDGSTATASDNDTKSRVLMESFFPPAPPPPPADAPTPNRPYPVEDLPELQKRHIRQAVYAMKPHKAPGPDGLPACVYIHSIDLLDDHLLPIFRASLRSGIYPTEWRKSRTVVLRKPGKPDYSVAKAYRPIALLNVISKILSACIANRLNDLAEKHGWLPDHHFGGRPGRTTTDALHLLVKTVKDAWATKKVASALFLDVKGAFPHANPHRLAENMRDLGVPRVYVDWMLAKLNGRTTCLAFDDYASPPLHIGTSIDQGCPLSVIFYLLYNGPLVKVPSPTSNELCIAYIDDVTLITWGPSFEENHRVLVDMMTRNGGALDWADSHSSTFELDKTACIDFAPSSTSKGLDRPQLEIRDQVIAPTKSHTLLGVILDQTLNWREQCDKALAKGQKWASQLNRLARMTYGTSVGTARRLYLSIAVPRFTYAADIWYTPISSTAGKRKSGSVGFANRLARIQSTAARSILGAMKSTPITSLDAHLDLLPMHLLLNEACQRAAIRLAAVPASHPLYKAVAKCAIGRKRHRPPLQNILHFAQVHPTDFEHQPSGRRPLPSSHPEPFPDKETAAAAAALDSSHLVVFTDGTASGLGVAAAAVLWESGGRELRSGFRLGDTGSHSALDAEVAGILLAAHLIIHVQEDTIVDDATIFTDSQAAILCIDGHSEGASRGLLRATISAIKKARKGSGGTEIRLKWCPGHAGVPGNETADEEAARVASGFPHLPHLVPQFLHDYCPATNPTTHKRILQAANRNLATDHWTSSAAGAKYAIKYPNLAPRDFLTHARGLNRSRATLLFRLIMGHVQLRQHLFRLQLVDSPTCEQCGREPESVTHFLLRCPRYEAQRTEHFSLRGADFLLPRFLLHAPAALGPLFDFIKDSGRFADLVR</sequence>
<dbReference type="InterPro" id="IPR036397">
    <property type="entry name" value="RNaseH_sf"/>
</dbReference>
<dbReference type="Gene3D" id="3.60.10.10">
    <property type="entry name" value="Endonuclease/exonuclease/phosphatase"/>
    <property type="match status" value="1"/>
</dbReference>
<dbReference type="CDD" id="cd09276">
    <property type="entry name" value="Rnase_HI_RT_non_LTR"/>
    <property type="match status" value="1"/>
</dbReference>
<feature type="compositionally biased region" description="Basic and acidic residues" evidence="2">
    <location>
        <begin position="1"/>
        <end position="13"/>
    </location>
</feature>
<dbReference type="PANTHER" id="PTHR33481:SF1">
    <property type="entry name" value="ENDONUCLEASE_EXONUCLEASE_PHOSPHATASE DOMAIN-CONTAINING PROTEIN-RELATED"/>
    <property type="match status" value="1"/>
</dbReference>
<dbReference type="SMART" id="SM00343">
    <property type="entry name" value="ZnF_C2HC"/>
    <property type="match status" value="2"/>
</dbReference>
<dbReference type="HOGENOM" id="CLU_000680_23_3_1"/>
<feature type="compositionally biased region" description="Polar residues" evidence="2">
    <location>
        <begin position="409"/>
        <end position="424"/>
    </location>
</feature>
<evidence type="ECO:0000256" key="2">
    <source>
        <dbReference type="SAM" id="MobiDB-lite"/>
    </source>
</evidence>
<comment type="caution">
    <text evidence="5">The sequence shown here is derived from an EMBL/GenBank/DDBJ whole genome shotgun (WGS) entry which is preliminary data.</text>
</comment>
<dbReference type="PROSITE" id="PS50878">
    <property type="entry name" value="RT_POL"/>
    <property type="match status" value="1"/>
</dbReference>
<feature type="compositionally biased region" description="Basic and acidic residues" evidence="2">
    <location>
        <begin position="393"/>
        <end position="404"/>
    </location>
</feature>
<dbReference type="InterPro" id="IPR005135">
    <property type="entry name" value="Endo/exonuclease/phosphatase"/>
</dbReference>
<dbReference type="InterPro" id="IPR036875">
    <property type="entry name" value="Znf_CCHC_sf"/>
</dbReference>
<proteinExistence type="predicted"/>
<dbReference type="PROSITE" id="PS50879">
    <property type="entry name" value="RNASE_H_1"/>
    <property type="match status" value="1"/>
</dbReference>
<dbReference type="InterPro" id="IPR000477">
    <property type="entry name" value="RT_dom"/>
</dbReference>
<dbReference type="InterPro" id="IPR036691">
    <property type="entry name" value="Endo/exonu/phosph_ase_sf"/>
</dbReference>
<dbReference type="InterPro" id="IPR043502">
    <property type="entry name" value="DNA/RNA_pol_sf"/>
</dbReference>
<dbReference type="EMBL" id="AZST01001478">
    <property type="protein sequence ID" value="KEP45812.1"/>
    <property type="molecule type" value="Genomic_DNA"/>
</dbReference>